<evidence type="ECO:0000256" key="1">
    <source>
        <dbReference type="ARBA" id="ARBA00009199"/>
    </source>
</evidence>
<reference evidence="4" key="1">
    <citation type="submission" date="2022-10" db="EMBL/GenBank/DDBJ databases">
        <title>Tapping the CABI collections for fungal endophytes: first genome assemblies for Collariella, Neodidymelliopsis, Ascochyta clinopodiicola, Didymella pomorum, Didymosphaeria variabile, Neocosmospora piperis and Neocucurbitaria cava.</title>
        <authorList>
            <person name="Hill R."/>
        </authorList>
    </citation>
    <scope>NUCLEOTIDE SEQUENCE</scope>
    <source>
        <strain evidence="4">IMI 366586</strain>
    </source>
</reference>
<dbReference type="SUPFAM" id="SSF75304">
    <property type="entry name" value="Amidase signature (AS) enzymes"/>
    <property type="match status" value="1"/>
</dbReference>
<evidence type="ECO:0000259" key="3">
    <source>
        <dbReference type="Pfam" id="PF01425"/>
    </source>
</evidence>
<keyword evidence="5" id="KW-1185">Reference proteome</keyword>
<keyword evidence="2" id="KW-0378">Hydrolase</keyword>
<gene>
    <name evidence="4" type="ORF">N0V84_002300</name>
</gene>
<accession>A0A9W9BRT9</accession>
<name>A0A9W9BRT9_9HYPO</name>
<dbReference type="Gene3D" id="3.90.1300.10">
    <property type="entry name" value="Amidase signature (AS) domain"/>
    <property type="match status" value="1"/>
</dbReference>
<dbReference type="OrthoDB" id="6428749at2759"/>
<evidence type="ECO:0000256" key="2">
    <source>
        <dbReference type="ARBA" id="ARBA00022801"/>
    </source>
</evidence>
<dbReference type="PANTHER" id="PTHR46072">
    <property type="entry name" value="AMIDASE-RELATED-RELATED"/>
    <property type="match status" value="1"/>
</dbReference>
<proteinExistence type="inferred from homology"/>
<protein>
    <recommendedName>
        <fullName evidence="3">Amidase domain-containing protein</fullName>
    </recommendedName>
</protein>
<organism evidence="4 5">
    <name type="scientific">Fusarium piperis</name>
    <dbReference type="NCBI Taxonomy" id="1435070"/>
    <lineage>
        <taxon>Eukaryota</taxon>
        <taxon>Fungi</taxon>
        <taxon>Dikarya</taxon>
        <taxon>Ascomycota</taxon>
        <taxon>Pezizomycotina</taxon>
        <taxon>Sordariomycetes</taxon>
        <taxon>Hypocreomycetidae</taxon>
        <taxon>Hypocreales</taxon>
        <taxon>Nectriaceae</taxon>
        <taxon>Fusarium</taxon>
        <taxon>Fusarium solani species complex</taxon>
    </lineage>
</organism>
<dbReference type="GO" id="GO:0016787">
    <property type="term" value="F:hydrolase activity"/>
    <property type="evidence" value="ECO:0007669"/>
    <property type="project" value="UniProtKB-KW"/>
</dbReference>
<dbReference type="Pfam" id="PF01425">
    <property type="entry name" value="Amidase"/>
    <property type="match status" value="1"/>
</dbReference>
<feature type="domain" description="Amidase" evidence="3">
    <location>
        <begin position="41"/>
        <end position="162"/>
    </location>
</feature>
<dbReference type="PANTHER" id="PTHR46072:SF3">
    <property type="entry name" value="AMIDASE"/>
    <property type="match status" value="1"/>
</dbReference>
<evidence type="ECO:0000313" key="4">
    <source>
        <dbReference type="EMBL" id="KAJ4327287.1"/>
    </source>
</evidence>
<comment type="similarity">
    <text evidence="1">Belongs to the amidase family.</text>
</comment>
<dbReference type="AlphaFoldDB" id="A0A9W9BRT9"/>
<dbReference type="InterPro" id="IPR023631">
    <property type="entry name" value="Amidase_dom"/>
</dbReference>
<dbReference type="Proteomes" id="UP001140502">
    <property type="component" value="Unassembled WGS sequence"/>
</dbReference>
<comment type="caution">
    <text evidence="4">The sequence shown here is derived from an EMBL/GenBank/DDBJ whole genome shotgun (WGS) entry which is preliminary data.</text>
</comment>
<evidence type="ECO:0000313" key="5">
    <source>
        <dbReference type="Proteomes" id="UP001140502"/>
    </source>
</evidence>
<sequence>MALDPVRKSGILNDLEIEITEKYSATRLVGKMARGDFKAVDVVTAFCKRAAIAQQLVEAIERAQRLNYAANGKPIGPLHGLPISLKDTFKVIGHDVTAGCVAGLKLGPAKESSSLVDLLISAGAVLYVKTNIPQTMMTADSDNNIFGRTLNPHNTEWTAGGS</sequence>
<dbReference type="EMBL" id="JAPEUR010000027">
    <property type="protein sequence ID" value="KAJ4327287.1"/>
    <property type="molecule type" value="Genomic_DNA"/>
</dbReference>
<dbReference type="InterPro" id="IPR036928">
    <property type="entry name" value="AS_sf"/>
</dbReference>